<sequence>MAGQLSSLGYALTDIPEDADLWLVNTVKYTSQSAMDTLLTKGRDIGVDLPTLFNAIVAELTADASIMLRIGMTNPPFILEHLRGIAEVLCHLCKTLFFMRLCNLGVILF</sequence>
<dbReference type="Proteomes" id="UP000467840">
    <property type="component" value="Chromosome 2"/>
</dbReference>
<comment type="caution">
    <text evidence="2">The sequence shown here is derived from an EMBL/GenBank/DDBJ whole genome shotgun (WGS) entry which is preliminary data.</text>
</comment>
<dbReference type="GO" id="GO:0035598">
    <property type="term" value="F:tRNA (N(6)-L-threonylcarbamoyladenosine(37)-C(2))-methylthiotransferase activity"/>
    <property type="evidence" value="ECO:0007669"/>
    <property type="project" value="TreeGrafter"/>
</dbReference>
<dbReference type="GO" id="GO:0005783">
    <property type="term" value="C:endoplasmic reticulum"/>
    <property type="evidence" value="ECO:0007669"/>
    <property type="project" value="TreeGrafter"/>
</dbReference>
<dbReference type="AlphaFoldDB" id="A0A6A6KQK0"/>
<evidence type="ECO:0000256" key="1">
    <source>
        <dbReference type="ARBA" id="ARBA00022679"/>
    </source>
</evidence>
<dbReference type="PANTHER" id="PTHR11918">
    <property type="entry name" value="RADICAL SAM PROTEINS"/>
    <property type="match status" value="1"/>
</dbReference>
<gene>
    <name evidence="2" type="ORF">GH714_016952</name>
</gene>
<accession>A0A6A6KQK0</accession>
<dbReference type="EMBL" id="JAAGAX010000015">
    <property type="protein sequence ID" value="KAF2290937.1"/>
    <property type="molecule type" value="Genomic_DNA"/>
</dbReference>
<organism evidence="2 3">
    <name type="scientific">Hevea brasiliensis</name>
    <name type="common">Para rubber tree</name>
    <name type="synonym">Siphonia brasiliensis</name>
    <dbReference type="NCBI Taxonomy" id="3981"/>
    <lineage>
        <taxon>Eukaryota</taxon>
        <taxon>Viridiplantae</taxon>
        <taxon>Streptophyta</taxon>
        <taxon>Embryophyta</taxon>
        <taxon>Tracheophyta</taxon>
        <taxon>Spermatophyta</taxon>
        <taxon>Magnoliopsida</taxon>
        <taxon>eudicotyledons</taxon>
        <taxon>Gunneridae</taxon>
        <taxon>Pentapetalae</taxon>
        <taxon>rosids</taxon>
        <taxon>fabids</taxon>
        <taxon>Malpighiales</taxon>
        <taxon>Euphorbiaceae</taxon>
        <taxon>Crotonoideae</taxon>
        <taxon>Micrandreae</taxon>
        <taxon>Hevea</taxon>
    </lineage>
</organism>
<dbReference type="PANTHER" id="PTHR11918:SF45">
    <property type="entry name" value="THREONYLCARBAMOYLADENOSINE TRNA METHYLTHIOTRANSFERASE"/>
    <property type="match status" value="1"/>
</dbReference>
<keyword evidence="3" id="KW-1185">Reference proteome</keyword>
<keyword evidence="1" id="KW-0808">Transferase</keyword>
<evidence type="ECO:0000313" key="3">
    <source>
        <dbReference type="Proteomes" id="UP000467840"/>
    </source>
</evidence>
<reference evidence="2 3" key="1">
    <citation type="journal article" date="2020" name="Mol. Plant">
        <title>The Chromosome-Based Rubber Tree Genome Provides New Insights into Spurge Genome Evolution and Rubber Biosynthesis.</title>
        <authorList>
            <person name="Liu J."/>
            <person name="Shi C."/>
            <person name="Shi C.C."/>
            <person name="Li W."/>
            <person name="Zhang Q.J."/>
            <person name="Zhang Y."/>
            <person name="Li K."/>
            <person name="Lu H.F."/>
            <person name="Shi C."/>
            <person name="Zhu S.T."/>
            <person name="Xiao Z.Y."/>
            <person name="Nan H."/>
            <person name="Yue Y."/>
            <person name="Zhu X.G."/>
            <person name="Wu Y."/>
            <person name="Hong X.N."/>
            <person name="Fan G.Y."/>
            <person name="Tong Y."/>
            <person name="Zhang D."/>
            <person name="Mao C.L."/>
            <person name="Liu Y.L."/>
            <person name="Hao S.J."/>
            <person name="Liu W.Q."/>
            <person name="Lv M.Q."/>
            <person name="Zhang H.B."/>
            <person name="Liu Y."/>
            <person name="Hu-Tang G.R."/>
            <person name="Wang J.P."/>
            <person name="Wang J.H."/>
            <person name="Sun Y.H."/>
            <person name="Ni S.B."/>
            <person name="Chen W.B."/>
            <person name="Zhang X.C."/>
            <person name="Jiao Y.N."/>
            <person name="Eichler E.E."/>
            <person name="Li G.H."/>
            <person name="Liu X."/>
            <person name="Gao L.Z."/>
        </authorList>
    </citation>
    <scope>NUCLEOTIDE SEQUENCE [LARGE SCALE GENOMIC DNA]</scope>
    <source>
        <strain evidence="3">cv. GT1</strain>
        <tissue evidence="2">Leaf</tissue>
    </source>
</reference>
<proteinExistence type="predicted"/>
<protein>
    <submittedName>
        <fullName evidence="2">Uncharacterized protein</fullName>
    </submittedName>
</protein>
<name>A0A6A6KQK0_HEVBR</name>
<evidence type="ECO:0000313" key="2">
    <source>
        <dbReference type="EMBL" id="KAF2290937.1"/>
    </source>
</evidence>